<dbReference type="GO" id="GO:0000722">
    <property type="term" value="P:telomere maintenance via recombination"/>
    <property type="evidence" value="ECO:0007669"/>
    <property type="project" value="TreeGrafter"/>
</dbReference>
<dbReference type="InterPro" id="IPR020588">
    <property type="entry name" value="RecA_ATP-bd"/>
</dbReference>
<feature type="domain" description="RecA family profile 1" evidence="1">
    <location>
        <begin position="142"/>
        <end position="368"/>
    </location>
</feature>
<dbReference type="SUPFAM" id="SSF52540">
    <property type="entry name" value="P-loop containing nucleoside triphosphate hydrolases"/>
    <property type="match status" value="1"/>
</dbReference>
<dbReference type="InterPro" id="IPR027417">
    <property type="entry name" value="P-loop_NTPase"/>
</dbReference>
<dbReference type="RefSeq" id="XP_029226092.1">
    <property type="nucleotide sequence ID" value="XM_029373801.1"/>
</dbReference>
<dbReference type="GO" id="GO:0071140">
    <property type="term" value="P:resolution of mitotic recombination intermediates"/>
    <property type="evidence" value="ECO:0007669"/>
    <property type="project" value="TreeGrafter"/>
</dbReference>
<gene>
    <name evidence="2" type="ORF">Tco025E_06934</name>
</gene>
<organism evidence="2 3">
    <name type="scientific">Trypanosoma conorhini</name>
    <dbReference type="NCBI Taxonomy" id="83891"/>
    <lineage>
        <taxon>Eukaryota</taxon>
        <taxon>Discoba</taxon>
        <taxon>Euglenozoa</taxon>
        <taxon>Kinetoplastea</taxon>
        <taxon>Metakinetoplastina</taxon>
        <taxon>Trypanosomatida</taxon>
        <taxon>Trypanosomatidae</taxon>
        <taxon>Trypanosoma</taxon>
    </lineage>
</organism>
<dbReference type="AlphaFoldDB" id="A0A3R7L9I8"/>
<dbReference type="GO" id="GO:0045003">
    <property type="term" value="P:double-strand break repair via synthesis-dependent strand annealing"/>
    <property type="evidence" value="ECO:0007669"/>
    <property type="project" value="TreeGrafter"/>
</dbReference>
<dbReference type="EMBL" id="MKKU01000501">
    <property type="protein sequence ID" value="RNF09768.1"/>
    <property type="molecule type" value="Genomic_DNA"/>
</dbReference>
<dbReference type="Proteomes" id="UP000284403">
    <property type="component" value="Unassembled WGS sequence"/>
</dbReference>
<dbReference type="PANTHER" id="PTHR46487:SF1">
    <property type="entry name" value="DNA REPAIR PROTEIN XRCC3"/>
    <property type="match status" value="1"/>
</dbReference>
<dbReference type="GO" id="GO:0000400">
    <property type="term" value="F:four-way junction DNA binding"/>
    <property type="evidence" value="ECO:0007669"/>
    <property type="project" value="TreeGrafter"/>
</dbReference>
<keyword evidence="3" id="KW-1185">Reference proteome</keyword>
<evidence type="ECO:0000313" key="2">
    <source>
        <dbReference type="EMBL" id="RNF09768.1"/>
    </source>
</evidence>
<reference evidence="2 3" key="1">
    <citation type="journal article" date="2018" name="BMC Genomics">
        <title>Genomic comparison of Trypanosoma conorhini and Trypanosoma rangeli to Trypanosoma cruzi strains of high and low virulence.</title>
        <authorList>
            <person name="Bradwell K.R."/>
            <person name="Koparde V.N."/>
            <person name="Matveyev A.V."/>
            <person name="Serrano M.G."/>
            <person name="Alves J.M."/>
            <person name="Parikh H."/>
            <person name="Huang B."/>
            <person name="Lee V."/>
            <person name="Espinosa-Alvarez O."/>
            <person name="Ortiz P.A."/>
            <person name="Costa-Martins A.G."/>
            <person name="Teixeira M.M."/>
            <person name="Buck G.A."/>
        </authorList>
    </citation>
    <scope>NUCLEOTIDE SEQUENCE [LARGE SCALE GENOMIC DNA]</scope>
    <source>
        <strain evidence="2 3">025E</strain>
    </source>
</reference>
<accession>A0A3R7L9I8</accession>
<comment type="caution">
    <text evidence="2">The sequence shown here is derived from an EMBL/GenBank/DDBJ whole genome shotgun (WGS) entry which is preliminary data.</text>
</comment>
<name>A0A3R7L9I8_9TRYP</name>
<dbReference type="GO" id="GO:0033065">
    <property type="term" value="C:Rad51C-XRCC3 complex"/>
    <property type="evidence" value="ECO:0007669"/>
    <property type="project" value="TreeGrafter"/>
</dbReference>
<proteinExistence type="predicted"/>
<dbReference type="GO" id="GO:0005657">
    <property type="term" value="C:replication fork"/>
    <property type="evidence" value="ECO:0007669"/>
    <property type="project" value="TreeGrafter"/>
</dbReference>
<protein>
    <submittedName>
        <fullName evidence="2">DNA repair protein</fullName>
    </submittedName>
</protein>
<dbReference type="Gene3D" id="3.40.50.300">
    <property type="entry name" value="P-loop containing nucleotide triphosphate hydrolases"/>
    <property type="match status" value="1"/>
</dbReference>
<dbReference type="PROSITE" id="PS50162">
    <property type="entry name" value="RECA_2"/>
    <property type="match status" value="1"/>
</dbReference>
<evidence type="ECO:0000313" key="3">
    <source>
        <dbReference type="Proteomes" id="UP000284403"/>
    </source>
</evidence>
<dbReference type="GeneID" id="40320545"/>
<dbReference type="GO" id="GO:0090656">
    <property type="term" value="P:t-circle formation"/>
    <property type="evidence" value="ECO:0007669"/>
    <property type="project" value="TreeGrafter"/>
</dbReference>
<dbReference type="GO" id="GO:0140664">
    <property type="term" value="F:ATP-dependent DNA damage sensor activity"/>
    <property type="evidence" value="ECO:0007669"/>
    <property type="project" value="InterPro"/>
</dbReference>
<sequence length="444" mass="46480">MQANGPLAVGLQRLLPGLPENATEGALVDALLRCCQEWGVTAEAELLLLLTSDLPFVQRRITTAVQRGQRRQSSFHAAEVQHFLQQALLSLSRQHLLQKHGLTSFELPSVDAGLAAISRSVEDLLFPPDAEGLAPVRAMHDGAFCFTTGCLSLDRLLSGSSCVAGKGAYEGGFRAGFLSELYGEAGSGKTQLVLQSLLQCVAEHLCEPWTPSATLARCPGGPTARGATALYIVSEDFPAARLAALAAGAVKRAKQKALRLSSHLPPATVDSLKASLEDSVTVRAVLTGLHIRRVGTLGELVRLLRDGTLSRAFHALGGRGMVAVDSIAGAAAAGGGGDELAVEVMLAGTLLKTFALRENAAVLVTNQVRAVLSAGAQRRHGGREAVVPALGIQWSLAPHVRIHLQRLQGAGGTTHRQLIVLSGPSNPPVCGGYTIDTDGIRGDS</sequence>
<evidence type="ECO:0000259" key="1">
    <source>
        <dbReference type="PROSITE" id="PS50162"/>
    </source>
</evidence>
<dbReference type="OrthoDB" id="1861185at2759"/>
<dbReference type="GO" id="GO:0005524">
    <property type="term" value="F:ATP binding"/>
    <property type="evidence" value="ECO:0007669"/>
    <property type="project" value="InterPro"/>
</dbReference>
<dbReference type="PANTHER" id="PTHR46487">
    <property type="entry name" value="DNA REPAIR PROTEIN XRCC3"/>
    <property type="match status" value="1"/>
</dbReference>